<protein>
    <submittedName>
        <fullName evidence="1">Uncharacterized protein</fullName>
    </submittedName>
</protein>
<evidence type="ECO:0000313" key="2">
    <source>
        <dbReference type="Proteomes" id="UP001430953"/>
    </source>
</evidence>
<reference evidence="1 2" key="1">
    <citation type="submission" date="2023-03" db="EMBL/GenBank/DDBJ databases">
        <title>High recombination rates correlate with genetic variation in Cardiocondyla obscurior ants.</title>
        <authorList>
            <person name="Errbii M."/>
        </authorList>
    </citation>
    <scope>NUCLEOTIDE SEQUENCE [LARGE SCALE GENOMIC DNA]</scope>
    <source>
        <strain evidence="1">Alpha-2009</strain>
        <tissue evidence="1">Whole body</tissue>
    </source>
</reference>
<evidence type="ECO:0000313" key="1">
    <source>
        <dbReference type="EMBL" id="KAL0101426.1"/>
    </source>
</evidence>
<sequence length="104" mass="11959">MRYRDDNKWGTLSLAFTREVNQTTQPGNEPSCILASNILSEVVCQSAYRLIIRSTYVLRTLSRTYIYLARICFVILRSQSLIPARLLDVPFCEGKLLNASRQRT</sequence>
<name>A0AAW2EGF8_9HYME</name>
<accession>A0AAW2EGF8</accession>
<keyword evidence="2" id="KW-1185">Reference proteome</keyword>
<dbReference type="AlphaFoldDB" id="A0AAW2EGF8"/>
<dbReference type="EMBL" id="JADYXP020000024">
    <property type="protein sequence ID" value="KAL0101426.1"/>
    <property type="molecule type" value="Genomic_DNA"/>
</dbReference>
<dbReference type="Proteomes" id="UP001430953">
    <property type="component" value="Unassembled WGS sequence"/>
</dbReference>
<proteinExistence type="predicted"/>
<comment type="caution">
    <text evidence="1">The sequence shown here is derived from an EMBL/GenBank/DDBJ whole genome shotgun (WGS) entry which is preliminary data.</text>
</comment>
<gene>
    <name evidence="1" type="ORF">PUN28_018926</name>
</gene>
<organism evidence="1 2">
    <name type="scientific">Cardiocondyla obscurior</name>
    <dbReference type="NCBI Taxonomy" id="286306"/>
    <lineage>
        <taxon>Eukaryota</taxon>
        <taxon>Metazoa</taxon>
        <taxon>Ecdysozoa</taxon>
        <taxon>Arthropoda</taxon>
        <taxon>Hexapoda</taxon>
        <taxon>Insecta</taxon>
        <taxon>Pterygota</taxon>
        <taxon>Neoptera</taxon>
        <taxon>Endopterygota</taxon>
        <taxon>Hymenoptera</taxon>
        <taxon>Apocrita</taxon>
        <taxon>Aculeata</taxon>
        <taxon>Formicoidea</taxon>
        <taxon>Formicidae</taxon>
        <taxon>Myrmicinae</taxon>
        <taxon>Cardiocondyla</taxon>
    </lineage>
</organism>